<dbReference type="GO" id="GO:0016787">
    <property type="term" value="F:hydrolase activity"/>
    <property type="evidence" value="ECO:0007669"/>
    <property type="project" value="UniProtKB-KW"/>
</dbReference>
<dbReference type="RefSeq" id="WP_420164181.1">
    <property type="nucleotide sequence ID" value="NZ_JBDLNV010000003.1"/>
</dbReference>
<name>A0ABW9FE59_9NOCA</name>
<dbReference type="Proteomes" id="UP001629745">
    <property type="component" value="Unassembled WGS sequence"/>
</dbReference>
<dbReference type="PANTHER" id="PTHR48081:SF8">
    <property type="entry name" value="ALPHA_BETA HYDROLASE FOLD-3 DOMAIN-CONTAINING PROTEIN-RELATED"/>
    <property type="match status" value="1"/>
</dbReference>
<keyword evidence="4" id="KW-1185">Reference proteome</keyword>
<dbReference type="EMBL" id="JBDLNV010000003">
    <property type="protein sequence ID" value="MFM1723614.1"/>
    <property type="molecule type" value="Genomic_DNA"/>
</dbReference>
<dbReference type="InterPro" id="IPR013094">
    <property type="entry name" value="AB_hydrolase_3"/>
</dbReference>
<evidence type="ECO:0000259" key="2">
    <source>
        <dbReference type="Pfam" id="PF07859"/>
    </source>
</evidence>
<dbReference type="InterPro" id="IPR050300">
    <property type="entry name" value="GDXG_lipolytic_enzyme"/>
</dbReference>
<comment type="caution">
    <text evidence="3">The sequence shown here is derived from an EMBL/GenBank/DDBJ whole genome shotgun (WGS) entry which is preliminary data.</text>
</comment>
<proteinExistence type="predicted"/>
<gene>
    <name evidence="3" type="ORF">ABEU20_002184</name>
</gene>
<dbReference type="SUPFAM" id="SSF53474">
    <property type="entry name" value="alpha/beta-Hydrolases"/>
    <property type="match status" value="1"/>
</dbReference>
<accession>A0ABW9FE59</accession>
<reference evidence="3 4" key="1">
    <citation type="submission" date="2023-11" db="EMBL/GenBank/DDBJ databases">
        <authorList>
            <person name="Val-Calvo J."/>
            <person name="Scortti M."/>
            <person name="Vazquez-Boland J."/>
        </authorList>
    </citation>
    <scope>NUCLEOTIDE SEQUENCE [LARGE SCALE GENOMIC DNA]</scope>
    <source>
        <strain evidence="3 4">PAM 2766</strain>
    </source>
</reference>
<feature type="domain" description="Alpha/beta hydrolase fold-3" evidence="2">
    <location>
        <begin position="80"/>
        <end position="284"/>
    </location>
</feature>
<dbReference type="PANTHER" id="PTHR48081">
    <property type="entry name" value="AB HYDROLASE SUPERFAMILY PROTEIN C4A8.06C"/>
    <property type="match status" value="1"/>
</dbReference>
<evidence type="ECO:0000313" key="4">
    <source>
        <dbReference type="Proteomes" id="UP001629745"/>
    </source>
</evidence>
<evidence type="ECO:0000256" key="1">
    <source>
        <dbReference type="ARBA" id="ARBA00022801"/>
    </source>
</evidence>
<sequence>MDRIHPDLRSLVPALPQVDIAEPAAFRERQRIRATELAAAVVRPPGMAVVDRPVRGPAGAPDVPVRIYTPGGTATGAGALVWFHGGGYVFGEIAASERACVEIADVVGCVVVSVEYRLAPEHPYPAGLDDCFAALTWVAEHGDELGVDPERLAIGGVSAGAGLAAGLALRARDESGPRLVYQLLDNPMLDDRMETVSIREFTDTPLWTHGQAILGWDFYLGGRSTETPPYAAAARATDLSGLPPAWISANELDPLRDEAIEYAVRLMRAGVPVELHHRPGTFHGSNGFPGIPVSDRTREDMHLGLKAALAVPN</sequence>
<organism evidence="3 4">
    <name type="scientific">Rhodococcus parequi</name>
    <dbReference type="NCBI Taxonomy" id="3137122"/>
    <lineage>
        <taxon>Bacteria</taxon>
        <taxon>Bacillati</taxon>
        <taxon>Actinomycetota</taxon>
        <taxon>Actinomycetes</taxon>
        <taxon>Mycobacteriales</taxon>
        <taxon>Nocardiaceae</taxon>
        <taxon>Rhodococcus</taxon>
    </lineage>
</organism>
<protein>
    <submittedName>
        <fullName evidence="3">Alpha/beta hydrolase</fullName>
    </submittedName>
</protein>
<evidence type="ECO:0000313" key="3">
    <source>
        <dbReference type="EMBL" id="MFM1723614.1"/>
    </source>
</evidence>
<keyword evidence="1 3" id="KW-0378">Hydrolase</keyword>
<dbReference type="Gene3D" id="3.40.50.1820">
    <property type="entry name" value="alpha/beta hydrolase"/>
    <property type="match status" value="1"/>
</dbReference>
<dbReference type="InterPro" id="IPR029058">
    <property type="entry name" value="AB_hydrolase_fold"/>
</dbReference>
<dbReference type="Pfam" id="PF07859">
    <property type="entry name" value="Abhydrolase_3"/>
    <property type="match status" value="1"/>
</dbReference>